<dbReference type="FunFam" id="1.20.1250.20:FF:000003">
    <property type="entry name" value="Solute carrier family 17 member 3"/>
    <property type="match status" value="1"/>
</dbReference>
<dbReference type="InterPro" id="IPR050382">
    <property type="entry name" value="MFS_Na/Anion_cotransporter"/>
</dbReference>
<evidence type="ECO:0000256" key="9">
    <source>
        <dbReference type="ARBA" id="ARBA00023201"/>
    </source>
</evidence>
<evidence type="ECO:0000313" key="16">
    <source>
        <dbReference type="Proteomes" id="UP001152759"/>
    </source>
</evidence>
<evidence type="ECO:0000313" key="15">
    <source>
        <dbReference type="EMBL" id="CAH0382127.1"/>
    </source>
</evidence>
<keyword evidence="5" id="KW-0769">Symport</keyword>
<keyword evidence="6 13" id="KW-1133">Transmembrane helix</keyword>
<evidence type="ECO:0000256" key="1">
    <source>
        <dbReference type="ARBA" id="ARBA00004141"/>
    </source>
</evidence>
<organism evidence="15 16">
    <name type="scientific">Bemisia tabaci</name>
    <name type="common">Sweetpotato whitefly</name>
    <name type="synonym">Aleurodes tabaci</name>
    <dbReference type="NCBI Taxonomy" id="7038"/>
    <lineage>
        <taxon>Eukaryota</taxon>
        <taxon>Metazoa</taxon>
        <taxon>Ecdysozoa</taxon>
        <taxon>Arthropoda</taxon>
        <taxon>Hexapoda</taxon>
        <taxon>Insecta</taxon>
        <taxon>Pterygota</taxon>
        <taxon>Neoptera</taxon>
        <taxon>Paraneoptera</taxon>
        <taxon>Hemiptera</taxon>
        <taxon>Sternorrhyncha</taxon>
        <taxon>Aleyrodoidea</taxon>
        <taxon>Aleyrodidae</taxon>
        <taxon>Aleyrodinae</taxon>
        <taxon>Bemisia</taxon>
    </lineage>
</organism>
<feature type="transmembrane region" description="Helical" evidence="13">
    <location>
        <begin position="316"/>
        <end position="334"/>
    </location>
</feature>
<dbReference type="InterPro" id="IPR036259">
    <property type="entry name" value="MFS_trans_sf"/>
</dbReference>
<comment type="function">
    <text evidence="10">May be an inorganic phosphate cotransporter.</text>
</comment>
<evidence type="ECO:0000256" key="4">
    <source>
        <dbReference type="ARBA" id="ARBA00022692"/>
    </source>
</evidence>
<comment type="similarity">
    <text evidence="2">Belongs to the major facilitator superfamily. Sodium/anion cotransporter family.</text>
</comment>
<feature type="transmembrane region" description="Helical" evidence="13">
    <location>
        <begin position="150"/>
        <end position="171"/>
    </location>
</feature>
<dbReference type="FunFam" id="1.20.1250.20:FF:000144">
    <property type="entry name" value="Picot, isoform B"/>
    <property type="match status" value="1"/>
</dbReference>
<dbReference type="Gene3D" id="1.20.1250.20">
    <property type="entry name" value="MFS general substrate transporter like domains"/>
    <property type="match status" value="2"/>
</dbReference>
<evidence type="ECO:0000256" key="2">
    <source>
        <dbReference type="ARBA" id="ARBA00008586"/>
    </source>
</evidence>
<feature type="domain" description="Major facilitator superfamily (MFS) profile" evidence="14">
    <location>
        <begin position="47"/>
        <end position="471"/>
    </location>
</feature>
<keyword evidence="16" id="KW-1185">Reference proteome</keyword>
<dbReference type="PANTHER" id="PTHR11662">
    <property type="entry name" value="SOLUTE CARRIER FAMILY 17"/>
    <property type="match status" value="1"/>
</dbReference>
<feature type="transmembrane region" description="Helical" evidence="13">
    <location>
        <begin position="448"/>
        <end position="469"/>
    </location>
</feature>
<feature type="transmembrane region" description="Helical" evidence="13">
    <location>
        <begin position="183"/>
        <end position="206"/>
    </location>
</feature>
<dbReference type="InterPro" id="IPR011701">
    <property type="entry name" value="MFS"/>
</dbReference>
<name>A0A9P0A157_BEMTA</name>
<dbReference type="GO" id="GO:0006820">
    <property type="term" value="P:monoatomic anion transport"/>
    <property type="evidence" value="ECO:0007669"/>
    <property type="project" value="TreeGrafter"/>
</dbReference>
<dbReference type="GO" id="GO:0015293">
    <property type="term" value="F:symporter activity"/>
    <property type="evidence" value="ECO:0007669"/>
    <property type="project" value="UniProtKB-KW"/>
</dbReference>
<dbReference type="Pfam" id="PF07690">
    <property type="entry name" value="MFS_1"/>
    <property type="match status" value="1"/>
</dbReference>
<dbReference type="Proteomes" id="UP001152759">
    <property type="component" value="Chromosome 1"/>
</dbReference>
<feature type="transmembrane region" description="Helical" evidence="13">
    <location>
        <begin position="419"/>
        <end position="436"/>
    </location>
</feature>
<evidence type="ECO:0000256" key="11">
    <source>
        <dbReference type="ARBA" id="ARBA00068450"/>
    </source>
</evidence>
<keyword evidence="8 13" id="KW-0472">Membrane</keyword>
<proteinExistence type="inferred from homology"/>
<evidence type="ECO:0000256" key="8">
    <source>
        <dbReference type="ARBA" id="ARBA00023136"/>
    </source>
</evidence>
<dbReference type="GO" id="GO:0006814">
    <property type="term" value="P:sodium ion transport"/>
    <property type="evidence" value="ECO:0007669"/>
    <property type="project" value="UniProtKB-KW"/>
</dbReference>
<dbReference type="CDD" id="cd17318">
    <property type="entry name" value="MFS_SLC17"/>
    <property type="match status" value="1"/>
</dbReference>
<evidence type="ECO:0000256" key="13">
    <source>
        <dbReference type="SAM" id="Phobius"/>
    </source>
</evidence>
<accession>A0A9P0A157</accession>
<dbReference type="KEGG" id="btab:109031613"/>
<dbReference type="InterPro" id="IPR020846">
    <property type="entry name" value="MFS_dom"/>
</dbReference>
<sequence length="502" mass="55280">MCIWIYTRCIKERESEDTVYHRPGNPEDIRPPGSGFGARHLQCFMVFLGTAIAYSLRVNLSVGIVSMTTPKVENGTTIEPEFPVLPWDGSMKGTILSSFFWGYLLLQIPAGQLAEKFGPKVLLTITIFISGFITALTPFVAIYGGFRWMLFTRVVLGAVQGFLYPSMSYLLAKWTPTPERGRLVTWVYNGNNFGNLVTMAVAGVLADSRWGWPSIFYVSGGIAILWALVYCYVGANNPQDSRTISEAERKYILSTLPSSSTDRSAQKTPWKEIVTSVPMWAVLISHLGQNWGFWTLLTQIPSYITNMFGLDIKKSGYLSALPYASSFVLALVYAAIGDALNNKNILTRTASRKMWNTVALWGPALTLCLLAFSGTHETLALFLLVSSLALNSAVNLGFLSNHMDLSPNFAGTLMGITNGLANITSIAGPLYVGYIVTDPKSLVQWRIVFLTSAALFFVGNLIFILFGTAEVQPWNAPQEEGAETETASKEKEQQSNAKQILN</sequence>
<dbReference type="GO" id="GO:0016020">
    <property type="term" value="C:membrane"/>
    <property type="evidence" value="ECO:0007669"/>
    <property type="project" value="UniProtKB-SubCell"/>
</dbReference>
<evidence type="ECO:0000256" key="10">
    <source>
        <dbReference type="ARBA" id="ARBA00054632"/>
    </source>
</evidence>
<keyword evidence="4 13" id="KW-0812">Transmembrane</keyword>
<feature type="transmembrane region" description="Helical" evidence="13">
    <location>
        <begin position="379"/>
        <end position="399"/>
    </location>
</feature>
<evidence type="ECO:0000256" key="3">
    <source>
        <dbReference type="ARBA" id="ARBA00022448"/>
    </source>
</evidence>
<gene>
    <name evidence="15" type="ORF">BEMITA_LOCUS1708</name>
</gene>
<comment type="subcellular location">
    <subcellularLocation>
        <location evidence="1">Membrane</location>
        <topology evidence="1">Multi-pass membrane protein</topology>
    </subcellularLocation>
</comment>
<dbReference type="EMBL" id="OU963862">
    <property type="protein sequence ID" value="CAH0382127.1"/>
    <property type="molecule type" value="Genomic_DNA"/>
</dbReference>
<dbReference type="PANTHER" id="PTHR11662:SF280">
    <property type="entry name" value="FI21844P1-RELATED"/>
    <property type="match status" value="1"/>
</dbReference>
<evidence type="ECO:0000259" key="14">
    <source>
        <dbReference type="PROSITE" id="PS50850"/>
    </source>
</evidence>
<dbReference type="PROSITE" id="PS50850">
    <property type="entry name" value="MFS"/>
    <property type="match status" value="1"/>
</dbReference>
<reference evidence="15" key="1">
    <citation type="submission" date="2021-12" db="EMBL/GenBank/DDBJ databases">
        <authorList>
            <person name="King R."/>
        </authorList>
    </citation>
    <scope>NUCLEOTIDE SEQUENCE</scope>
</reference>
<feature type="region of interest" description="Disordered" evidence="12">
    <location>
        <begin position="476"/>
        <end position="502"/>
    </location>
</feature>
<keyword evidence="3" id="KW-0813">Transport</keyword>
<dbReference type="SUPFAM" id="SSF103473">
    <property type="entry name" value="MFS general substrate transporter"/>
    <property type="match status" value="1"/>
</dbReference>
<keyword evidence="7" id="KW-0915">Sodium</keyword>
<evidence type="ECO:0000256" key="5">
    <source>
        <dbReference type="ARBA" id="ARBA00022847"/>
    </source>
</evidence>
<dbReference type="AlphaFoldDB" id="A0A9P0A157"/>
<feature type="transmembrane region" description="Helical" evidence="13">
    <location>
        <begin position="212"/>
        <end position="233"/>
    </location>
</feature>
<keyword evidence="9" id="KW-0406">Ion transport</keyword>
<evidence type="ECO:0000256" key="7">
    <source>
        <dbReference type="ARBA" id="ARBA00023053"/>
    </source>
</evidence>
<evidence type="ECO:0000256" key="6">
    <source>
        <dbReference type="ARBA" id="ARBA00022989"/>
    </source>
</evidence>
<feature type="transmembrane region" description="Helical" evidence="13">
    <location>
        <begin position="354"/>
        <end position="372"/>
    </location>
</feature>
<protein>
    <recommendedName>
        <fullName evidence="11">Putative inorganic phosphate cotransporter</fullName>
    </recommendedName>
</protein>
<evidence type="ECO:0000256" key="12">
    <source>
        <dbReference type="SAM" id="MobiDB-lite"/>
    </source>
</evidence>
<feature type="transmembrane region" description="Helical" evidence="13">
    <location>
        <begin position="121"/>
        <end position="144"/>
    </location>
</feature>
<keyword evidence="9" id="KW-0739">Sodium transport</keyword>